<feature type="region of interest" description="Disordered" evidence="1">
    <location>
        <begin position="198"/>
        <end position="235"/>
    </location>
</feature>
<dbReference type="STRING" id="169435.ERS852551_00036"/>
<protein>
    <submittedName>
        <fullName evidence="3">Uncharacterized protein</fullName>
    </submittedName>
</protein>
<organism evidence="3 4">
    <name type="scientific">Anaerotruncus colihominis DSM 17241</name>
    <dbReference type="NCBI Taxonomy" id="445972"/>
    <lineage>
        <taxon>Bacteria</taxon>
        <taxon>Bacillati</taxon>
        <taxon>Bacillota</taxon>
        <taxon>Clostridia</taxon>
        <taxon>Eubacteriales</taxon>
        <taxon>Oscillospiraceae</taxon>
        <taxon>Anaerotruncus</taxon>
    </lineage>
</organism>
<evidence type="ECO:0000313" key="4">
    <source>
        <dbReference type="Proteomes" id="UP000003803"/>
    </source>
</evidence>
<comment type="caution">
    <text evidence="3">The sequence shown here is derived from an EMBL/GenBank/DDBJ whole genome shotgun (WGS) entry which is preliminary data.</text>
</comment>
<dbReference type="RefSeq" id="WP_006874457.1">
    <property type="nucleotide sequence ID" value="NZ_DS544177.1"/>
</dbReference>
<evidence type="ECO:0000313" key="3">
    <source>
        <dbReference type="EMBL" id="EDS12219.1"/>
    </source>
</evidence>
<proteinExistence type="predicted"/>
<name>B0P8H3_9FIRM</name>
<dbReference type="eggNOG" id="ENOG5033PG6">
    <property type="taxonomic scope" value="Bacteria"/>
</dbReference>
<keyword evidence="4" id="KW-1185">Reference proteome</keyword>
<keyword evidence="2" id="KW-0732">Signal</keyword>
<feature type="chain" id="PRO_5038747247" evidence="2">
    <location>
        <begin position="26"/>
        <end position="235"/>
    </location>
</feature>
<reference evidence="3" key="2">
    <citation type="submission" date="2013-09" db="EMBL/GenBank/DDBJ databases">
        <title>Draft genome sequence of Anaerotruncus colihominis(DSM 17241).</title>
        <authorList>
            <person name="Sudarsanam P."/>
            <person name="Ley R."/>
            <person name="Guruge J."/>
            <person name="Turnbaugh P.J."/>
            <person name="Mahowald M."/>
            <person name="Liep D."/>
            <person name="Gordon J."/>
        </authorList>
    </citation>
    <scope>NUCLEOTIDE SEQUENCE</scope>
    <source>
        <strain evidence="3">DSM 17241</strain>
    </source>
</reference>
<feature type="region of interest" description="Disordered" evidence="1">
    <location>
        <begin position="28"/>
        <end position="76"/>
    </location>
</feature>
<dbReference type="Proteomes" id="UP000003803">
    <property type="component" value="Unassembled WGS sequence"/>
</dbReference>
<feature type="compositionally biased region" description="Low complexity" evidence="1">
    <location>
        <begin position="28"/>
        <end position="71"/>
    </location>
</feature>
<evidence type="ECO:0000256" key="1">
    <source>
        <dbReference type="SAM" id="MobiDB-lite"/>
    </source>
</evidence>
<dbReference type="EMBL" id="ABGD02000007">
    <property type="protein sequence ID" value="EDS12219.1"/>
    <property type="molecule type" value="Genomic_DNA"/>
</dbReference>
<dbReference type="PROSITE" id="PS51257">
    <property type="entry name" value="PROKAR_LIPOPROTEIN"/>
    <property type="match status" value="1"/>
</dbReference>
<evidence type="ECO:0000256" key="2">
    <source>
        <dbReference type="SAM" id="SignalP"/>
    </source>
</evidence>
<reference evidence="3" key="1">
    <citation type="submission" date="2007-11" db="EMBL/GenBank/DDBJ databases">
        <authorList>
            <person name="Fulton L."/>
            <person name="Clifton S."/>
            <person name="Fulton B."/>
            <person name="Xu J."/>
            <person name="Minx P."/>
            <person name="Pepin K.H."/>
            <person name="Johnson M."/>
            <person name="Thiruvilangam P."/>
            <person name="Bhonagiri V."/>
            <person name="Nash W.E."/>
            <person name="Mardis E.R."/>
            <person name="Wilson R.K."/>
        </authorList>
    </citation>
    <scope>NUCLEOTIDE SEQUENCE [LARGE SCALE GENOMIC DNA]</scope>
    <source>
        <strain evidence="3">DSM 17241</strain>
    </source>
</reference>
<gene>
    <name evidence="3" type="ORF">ANACOL_01062</name>
</gene>
<accession>B0P8H3</accession>
<sequence>MNKLTKTIGITLLAGLMALSLAACGGDKPAADTTSPAASAPASSEAADASAPASSDAAASDAVSSEAAAPAGEAMTEEEYANKISELMTGLQEEATAVQQLDPSAADYNEKMIGLVDGLNNAFKEIAALTPPESLATMHDAFVSASGKMDEATTLFKEGLAMDPAAEAEAMQAKLTEASQKYGEALQELQSALMTMGTEAGAATSSEAAASEGAASEAAASESAASEAAASESAA</sequence>
<dbReference type="HOGENOM" id="CLU_1178279_0_0_9"/>
<dbReference type="AlphaFoldDB" id="B0P8H3"/>
<feature type="signal peptide" evidence="2">
    <location>
        <begin position="1"/>
        <end position="25"/>
    </location>
</feature>